<dbReference type="OrthoDB" id="7864521at2"/>
<evidence type="ECO:0000313" key="3">
    <source>
        <dbReference type="Proteomes" id="UP000184514"/>
    </source>
</evidence>
<dbReference type="NCBIfam" id="TIGR02792">
    <property type="entry name" value="PCA_ligA"/>
    <property type="match status" value="1"/>
</dbReference>
<keyword evidence="3" id="KW-1185">Reference proteome</keyword>
<keyword evidence="2" id="KW-0560">Oxidoreductase</keyword>
<dbReference type="EMBL" id="MLCB01000222">
    <property type="protein sequence ID" value="OJI91727.1"/>
    <property type="molecule type" value="Genomic_DNA"/>
</dbReference>
<dbReference type="SUPFAM" id="SSF48076">
    <property type="entry name" value="LigA subunit of an aromatic-ring-opening dioxygenase LigAB"/>
    <property type="match status" value="1"/>
</dbReference>
<organism evidence="2 3">
    <name type="scientific">Planktotalea frisia</name>
    <dbReference type="NCBI Taxonomy" id="696762"/>
    <lineage>
        <taxon>Bacteria</taxon>
        <taxon>Pseudomonadati</taxon>
        <taxon>Pseudomonadota</taxon>
        <taxon>Alphaproteobacteria</taxon>
        <taxon>Rhodobacterales</taxon>
        <taxon>Paracoccaceae</taxon>
        <taxon>Planktotalea</taxon>
    </lineage>
</organism>
<dbReference type="AlphaFoldDB" id="A0A1L9NR47"/>
<accession>A0A1L9NR47</accession>
<dbReference type="InterPro" id="IPR036622">
    <property type="entry name" value="LigA_sf"/>
</dbReference>
<keyword evidence="2" id="KW-0223">Dioxygenase</keyword>
<evidence type="ECO:0000259" key="1">
    <source>
        <dbReference type="Pfam" id="PF07746"/>
    </source>
</evidence>
<sequence length="135" mass="15456">MALKKDYEDIPGTFIFDADKGRLGYQLNQFCISLRLQKNRDTFGENEEAYLDNYKMTDEQRQAVLDRDWNRLLELGGNIYYTSKLAANDGINFQQLAGLMTGMGNEAYRAMMVAGGRSPEGNRYQSEWDEKEGDA</sequence>
<name>A0A1L9NR47_9RHOB</name>
<proteinExistence type="predicted"/>
<dbReference type="InterPro" id="IPR014159">
    <property type="entry name" value="PCA_LigA"/>
</dbReference>
<dbReference type="Pfam" id="PF07746">
    <property type="entry name" value="LigA"/>
    <property type="match status" value="1"/>
</dbReference>
<gene>
    <name evidence="2" type="primary">ligA_2</name>
    <name evidence="2" type="ORF">PFRI_40540</name>
</gene>
<feature type="domain" description="Extradiol ring-cleavage dioxygenase LigAB LigA subunit" evidence="1">
    <location>
        <begin position="27"/>
        <end position="113"/>
    </location>
</feature>
<dbReference type="RefSeq" id="WP_072632517.1">
    <property type="nucleotide sequence ID" value="NZ_JABBAN010000242.1"/>
</dbReference>
<evidence type="ECO:0000313" key="2">
    <source>
        <dbReference type="EMBL" id="OJI91727.1"/>
    </source>
</evidence>
<dbReference type="InterPro" id="IPR011986">
    <property type="entry name" value="Xdiol_dOase_LigA"/>
</dbReference>
<reference evidence="2 3" key="1">
    <citation type="submission" date="2016-10" db="EMBL/GenBank/DDBJ databases">
        <title>Genome sequence of Planktotalea frisia SH6-1.</title>
        <authorList>
            <person name="Poehlein A."/>
            <person name="Bakenhus I."/>
            <person name="Voget S."/>
            <person name="Brinkhoff T."/>
            <person name="Simon M."/>
        </authorList>
    </citation>
    <scope>NUCLEOTIDE SEQUENCE [LARGE SCALE GENOMIC DNA]</scope>
    <source>
        <strain evidence="2 3">SH6-1</strain>
    </source>
</reference>
<comment type="caution">
    <text evidence="2">The sequence shown here is derived from an EMBL/GenBank/DDBJ whole genome shotgun (WGS) entry which is preliminary data.</text>
</comment>
<protein>
    <submittedName>
        <fullName evidence="2">Protocatechuate 4,5-dioxygenase alpha chain</fullName>
        <ecNumber evidence="2">1.13.11.8</ecNumber>
    </submittedName>
</protein>
<dbReference type="Gene3D" id="1.10.700.10">
    <property type="entry name" value="Dioxygenase LigAB, LigA subunit"/>
    <property type="match status" value="1"/>
</dbReference>
<dbReference type="GO" id="GO:0018579">
    <property type="term" value="F:protocatechuate 4,5-dioxygenase activity"/>
    <property type="evidence" value="ECO:0007669"/>
    <property type="project" value="UniProtKB-EC"/>
</dbReference>
<dbReference type="EC" id="1.13.11.8" evidence="2"/>
<dbReference type="Proteomes" id="UP000184514">
    <property type="component" value="Unassembled WGS sequence"/>
</dbReference>
<dbReference type="NCBIfam" id="NF009917">
    <property type="entry name" value="PRK13377.1"/>
    <property type="match status" value="1"/>
</dbReference>
<dbReference type="STRING" id="696762.PFRI_40540"/>